<dbReference type="HAMAP" id="MF_00316">
    <property type="entry name" value="MobA"/>
    <property type="match status" value="1"/>
</dbReference>
<evidence type="ECO:0000256" key="2">
    <source>
        <dbReference type="ARBA" id="ARBA00022679"/>
    </source>
</evidence>
<evidence type="ECO:0000259" key="9">
    <source>
        <dbReference type="Pfam" id="PF12804"/>
    </source>
</evidence>
<sequence>MINDLSIAALILAGGQSSRMGEDKAFVLYEGKPLLQRVYQVAAACSQKVYIATPWPERYKTLLTEDYEVLLETEPNQGPLVALSQGLLEIPFDWIWLLACDLPILEVSMIQRWQSRLTVVANTVLAVVPQSQSRWEPLCGFYRRSAYSHLQEFMIPGGRSFQRWLTHISVEPIYLSKEESQMLLNCNRPTDLKP</sequence>
<dbReference type="EMBL" id="CZCU02000145">
    <property type="protein sequence ID" value="VXD20508.1"/>
    <property type="molecule type" value="Genomic_DNA"/>
</dbReference>
<proteinExistence type="inferred from homology"/>
<dbReference type="InterPro" id="IPR025877">
    <property type="entry name" value="MobA-like_NTP_Trfase"/>
</dbReference>
<dbReference type="SUPFAM" id="SSF53448">
    <property type="entry name" value="Nucleotide-diphospho-sugar transferases"/>
    <property type="match status" value="1"/>
</dbReference>
<evidence type="ECO:0000256" key="6">
    <source>
        <dbReference type="ARBA" id="ARBA00023134"/>
    </source>
</evidence>
<keyword evidence="2 8" id="KW-0808">Transferase</keyword>
<dbReference type="RefSeq" id="WP_083623284.1">
    <property type="nucleotide sequence ID" value="NZ_LR734875.1"/>
</dbReference>
<dbReference type="InterPro" id="IPR029044">
    <property type="entry name" value="Nucleotide-diphossugar_trans"/>
</dbReference>
<feature type="binding site" evidence="8">
    <location>
        <begin position="12"/>
        <end position="14"/>
    </location>
    <ligand>
        <name>GTP</name>
        <dbReference type="ChEBI" id="CHEBI:37565"/>
    </ligand>
</feature>
<dbReference type="EC" id="2.7.7.77" evidence="8"/>
<dbReference type="CDD" id="cd02503">
    <property type="entry name" value="MobA"/>
    <property type="match status" value="1"/>
</dbReference>
<dbReference type="GO" id="GO:0046872">
    <property type="term" value="F:metal ion binding"/>
    <property type="evidence" value="ECO:0007669"/>
    <property type="project" value="UniProtKB-KW"/>
</dbReference>
<gene>
    <name evidence="8 10" type="primary">mobA</name>
    <name evidence="10" type="ORF">PL8927_690202</name>
</gene>
<dbReference type="Proteomes" id="UP000184550">
    <property type="component" value="Unassembled WGS sequence"/>
</dbReference>
<keyword evidence="11" id="KW-1185">Reference proteome</keyword>
<organism evidence="10 11">
    <name type="scientific">Planktothrix serta PCC 8927</name>
    <dbReference type="NCBI Taxonomy" id="671068"/>
    <lineage>
        <taxon>Bacteria</taxon>
        <taxon>Bacillati</taxon>
        <taxon>Cyanobacteriota</taxon>
        <taxon>Cyanophyceae</taxon>
        <taxon>Oscillatoriophycideae</taxon>
        <taxon>Oscillatoriales</taxon>
        <taxon>Microcoleaceae</taxon>
        <taxon>Planktothrix</taxon>
    </lineage>
</organism>
<comment type="cofactor">
    <cofactor evidence="8">
        <name>Mg(2+)</name>
        <dbReference type="ChEBI" id="CHEBI:18420"/>
    </cofactor>
</comment>
<comment type="caution">
    <text evidence="10">The sequence shown here is derived from an EMBL/GenBank/DDBJ whole genome shotgun (WGS) entry which is preliminary data.</text>
</comment>
<evidence type="ECO:0000256" key="7">
    <source>
        <dbReference type="ARBA" id="ARBA00023150"/>
    </source>
</evidence>
<dbReference type="PANTHER" id="PTHR19136">
    <property type="entry name" value="MOLYBDENUM COFACTOR GUANYLYLTRANSFERASE"/>
    <property type="match status" value="1"/>
</dbReference>
<evidence type="ECO:0000256" key="3">
    <source>
        <dbReference type="ARBA" id="ARBA00022723"/>
    </source>
</evidence>
<evidence type="ECO:0000313" key="10">
    <source>
        <dbReference type="EMBL" id="VXD20508.1"/>
    </source>
</evidence>
<dbReference type="NCBIfam" id="NF002741">
    <property type="entry name" value="PRK02726.1"/>
    <property type="match status" value="1"/>
</dbReference>
<dbReference type="AlphaFoldDB" id="A0A7Z9BQY9"/>
<dbReference type="GO" id="GO:0061603">
    <property type="term" value="F:molybdenum cofactor guanylyltransferase activity"/>
    <property type="evidence" value="ECO:0007669"/>
    <property type="project" value="UniProtKB-EC"/>
</dbReference>
<keyword evidence="3 8" id="KW-0479">Metal-binding</keyword>
<evidence type="ECO:0000256" key="1">
    <source>
        <dbReference type="ARBA" id="ARBA00022490"/>
    </source>
</evidence>
<keyword evidence="1 8" id="KW-0963">Cytoplasm</keyword>
<comment type="subcellular location">
    <subcellularLocation>
        <location evidence="8">Cytoplasm</location>
    </subcellularLocation>
</comment>
<dbReference type="OrthoDB" id="9788394at2"/>
<feature type="domain" description="MobA-like NTP transferase" evidence="9">
    <location>
        <begin position="9"/>
        <end position="163"/>
    </location>
</feature>
<comment type="caution">
    <text evidence="8">Lacks conserved residue(s) required for the propagation of feature annotation.</text>
</comment>
<feature type="binding site" evidence="8">
    <location>
        <position position="24"/>
    </location>
    <ligand>
        <name>GTP</name>
        <dbReference type="ChEBI" id="CHEBI:37565"/>
    </ligand>
</feature>
<evidence type="ECO:0000256" key="4">
    <source>
        <dbReference type="ARBA" id="ARBA00022741"/>
    </source>
</evidence>
<keyword evidence="7 8" id="KW-0501">Molybdenum cofactor biosynthesis</keyword>
<keyword evidence="4 8" id="KW-0547">Nucleotide-binding</keyword>
<dbReference type="GO" id="GO:0006777">
    <property type="term" value="P:Mo-molybdopterin cofactor biosynthetic process"/>
    <property type="evidence" value="ECO:0007669"/>
    <property type="project" value="UniProtKB-KW"/>
</dbReference>
<dbReference type="GO" id="GO:0005525">
    <property type="term" value="F:GTP binding"/>
    <property type="evidence" value="ECO:0007669"/>
    <property type="project" value="UniProtKB-UniRule"/>
</dbReference>
<keyword evidence="5 8" id="KW-0460">Magnesium</keyword>
<dbReference type="GO" id="GO:0005737">
    <property type="term" value="C:cytoplasm"/>
    <property type="evidence" value="ECO:0007669"/>
    <property type="project" value="UniProtKB-SubCell"/>
</dbReference>
<protein>
    <recommendedName>
        <fullName evidence="8">Probable molybdenum cofactor guanylyltransferase</fullName>
        <shortName evidence="8">MoCo guanylyltransferase</shortName>
        <ecNumber evidence="8">2.7.7.77</ecNumber>
    </recommendedName>
    <alternativeName>
        <fullName evidence="8">GTP:molybdopterin guanylyltransferase</fullName>
    </alternativeName>
    <alternativeName>
        <fullName evidence="8">Mo-MPT guanylyltransferase</fullName>
    </alternativeName>
    <alternativeName>
        <fullName evidence="8">Molybdopterin guanylyltransferase</fullName>
    </alternativeName>
    <alternativeName>
        <fullName evidence="8">Molybdopterin-guanine dinucleotide synthase</fullName>
        <shortName evidence="8">MGD synthase</shortName>
    </alternativeName>
</protein>
<keyword evidence="6 8" id="KW-0342">GTP-binding</keyword>
<comment type="function">
    <text evidence="8">Transfers a GMP moiety from GTP to Mo-molybdopterin (Mo-MPT) cofactor (Moco or molybdenum cofactor) to form Mo-molybdopterin guanine dinucleotide (Mo-MGD) cofactor.</text>
</comment>
<evidence type="ECO:0000313" key="11">
    <source>
        <dbReference type="Proteomes" id="UP000184550"/>
    </source>
</evidence>
<evidence type="ECO:0000256" key="5">
    <source>
        <dbReference type="ARBA" id="ARBA00022842"/>
    </source>
</evidence>
<feature type="binding site" evidence="8">
    <location>
        <position position="101"/>
    </location>
    <ligand>
        <name>GTP</name>
        <dbReference type="ChEBI" id="CHEBI:37565"/>
    </ligand>
</feature>
<feature type="binding site" evidence="8">
    <location>
        <position position="101"/>
    </location>
    <ligand>
        <name>Mg(2+)</name>
        <dbReference type="ChEBI" id="CHEBI:18420"/>
    </ligand>
</feature>
<dbReference type="InterPro" id="IPR013482">
    <property type="entry name" value="Molybde_CF_guanTrfase"/>
</dbReference>
<keyword evidence="10" id="KW-0548">Nucleotidyltransferase</keyword>
<accession>A0A7Z9BQY9</accession>
<comment type="similarity">
    <text evidence="8">Belongs to the MobA family.</text>
</comment>
<evidence type="ECO:0000256" key="8">
    <source>
        <dbReference type="HAMAP-Rule" id="MF_00316"/>
    </source>
</evidence>
<dbReference type="PANTHER" id="PTHR19136:SF81">
    <property type="entry name" value="MOLYBDENUM COFACTOR GUANYLYLTRANSFERASE"/>
    <property type="match status" value="1"/>
</dbReference>
<reference evidence="10" key="1">
    <citation type="submission" date="2019-10" db="EMBL/GenBank/DDBJ databases">
        <authorList>
            <consortium name="Genoscope - CEA"/>
            <person name="William W."/>
        </authorList>
    </citation>
    <scope>NUCLEOTIDE SEQUENCE [LARGE SCALE GENOMIC DNA]</scope>
    <source>
        <strain evidence="10">BBR_PRJEB10992</strain>
    </source>
</reference>
<comment type="domain">
    <text evidence="8">The N-terminal domain determines nucleotide recognition and specific binding, while the C-terminal domain determines the specific binding to the target protein.</text>
</comment>
<name>A0A7Z9BQY9_9CYAN</name>
<comment type="catalytic activity">
    <reaction evidence="8">
        <text>Mo-molybdopterin + GTP + H(+) = Mo-molybdopterin guanine dinucleotide + diphosphate</text>
        <dbReference type="Rhea" id="RHEA:34243"/>
        <dbReference type="ChEBI" id="CHEBI:15378"/>
        <dbReference type="ChEBI" id="CHEBI:33019"/>
        <dbReference type="ChEBI" id="CHEBI:37565"/>
        <dbReference type="ChEBI" id="CHEBI:71302"/>
        <dbReference type="ChEBI" id="CHEBI:71310"/>
        <dbReference type="EC" id="2.7.7.77"/>
    </reaction>
</comment>
<dbReference type="Pfam" id="PF12804">
    <property type="entry name" value="NTP_transf_3"/>
    <property type="match status" value="1"/>
</dbReference>
<dbReference type="Gene3D" id="3.90.550.10">
    <property type="entry name" value="Spore Coat Polysaccharide Biosynthesis Protein SpsA, Chain A"/>
    <property type="match status" value="1"/>
</dbReference>